<keyword evidence="16" id="KW-1185">Reference proteome</keyword>
<evidence type="ECO:0000256" key="12">
    <source>
        <dbReference type="PROSITE-ProRule" id="PRU00352"/>
    </source>
</evidence>
<feature type="compositionally biased region" description="Polar residues" evidence="13">
    <location>
        <begin position="1717"/>
        <end position="1735"/>
    </location>
</feature>
<organism evidence="16 17">
    <name type="scientific">Panagrellus redivivus</name>
    <name type="common">Microworm</name>
    <dbReference type="NCBI Taxonomy" id="6233"/>
    <lineage>
        <taxon>Eukaryota</taxon>
        <taxon>Metazoa</taxon>
        <taxon>Ecdysozoa</taxon>
        <taxon>Nematoda</taxon>
        <taxon>Chromadorea</taxon>
        <taxon>Rhabditida</taxon>
        <taxon>Tylenchina</taxon>
        <taxon>Panagrolaimomorpha</taxon>
        <taxon>Panagrolaimoidea</taxon>
        <taxon>Panagrolaimidae</taxon>
        <taxon>Panagrellus</taxon>
    </lineage>
</organism>
<dbReference type="Pfam" id="PF08337">
    <property type="entry name" value="Plexin_cytopl"/>
    <property type="match status" value="1"/>
</dbReference>
<evidence type="ECO:0000256" key="1">
    <source>
        <dbReference type="ARBA" id="ARBA00004251"/>
    </source>
</evidence>
<dbReference type="Gene3D" id="3.10.20.90">
    <property type="entry name" value="Phosphatidylinositol 3-kinase Catalytic Subunit, Chain A, domain 1"/>
    <property type="match status" value="1"/>
</dbReference>
<dbReference type="SMART" id="SM00630">
    <property type="entry name" value="Sema"/>
    <property type="match status" value="1"/>
</dbReference>
<proteinExistence type="inferred from homology"/>
<dbReference type="SUPFAM" id="SSF103575">
    <property type="entry name" value="Plexin repeat"/>
    <property type="match status" value="2"/>
</dbReference>
<keyword evidence="9 14" id="KW-0472">Membrane</keyword>
<dbReference type="GO" id="GO:0007399">
    <property type="term" value="P:nervous system development"/>
    <property type="evidence" value="ECO:0007669"/>
    <property type="project" value="UniProtKB-KW"/>
</dbReference>
<keyword evidence="8 14" id="KW-1133">Transmembrane helix</keyword>
<dbReference type="Pfam" id="PF20170">
    <property type="entry name" value="Plexin_RBD"/>
    <property type="match status" value="1"/>
</dbReference>
<evidence type="ECO:0000256" key="10">
    <source>
        <dbReference type="ARBA" id="ARBA00023157"/>
    </source>
</evidence>
<keyword evidence="5" id="KW-0732">Signal</keyword>
<dbReference type="InterPro" id="IPR013783">
    <property type="entry name" value="Ig-like_fold"/>
</dbReference>
<comment type="similarity">
    <text evidence="2">Belongs to the plexin family.</text>
</comment>
<dbReference type="Proteomes" id="UP000492821">
    <property type="component" value="Unassembled WGS sequence"/>
</dbReference>
<dbReference type="InterPro" id="IPR013548">
    <property type="entry name" value="Plexin_cytoplasmic_RasGAP_dom"/>
</dbReference>
<dbReference type="Pfam" id="PF01833">
    <property type="entry name" value="TIG"/>
    <property type="match status" value="3"/>
</dbReference>
<keyword evidence="11" id="KW-0325">Glycoprotein</keyword>
<comment type="caution">
    <text evidence="12">Lacks conserved residue(s) required for the propagation of feature annotation.</text>
</comment>
<dbReference type="InterPro" id="IPR008936">
    <property type="entry name" value="Rho_GTPase_activation_prot"/>
</dbReference>
<dbReference type="Pfam" id="PF01403">
    <property type="entry name" value="Sema"/>
    <property type="match status" value="1"/>
</dbReference>
<dbReference type="InterPro" id="IPR036352">
    <property type="entry name" value="Semap_dom_sf"/>
</dbReference>
<name>A0A7E4UM35_PANRE</name>
<dbReference type="WBParaSite" id="Pan_g104.t1">
    <property type="protein sequence ID" value="Pan_g104.t1"/>
    <property type="gene ID" value="Pan_g104"/>
</dbReference>
<dbReference type="PROSITE" id="PS51004">
    <property type="entry name" value="SEMA"/>
    <property type="match status" value="1"/>
</dbReference>
<feature type="transmembrane region" description="Helical" evidence="14">
    <location>
        <begin position="1332"/>
        <end position="1353"/>
    </location>
</feature>
<evidence type="ECO:0000256" key="4">
    <source>
        <dbReference type="ARBA" id="ARBA00022692"/>
    </source>
</evidence>
<evidence type="ECO:0000256" key="8">
    <source>
        <dbReference type="ARBA" id="ARBA00022989"/>
    </source>
</evidence>
<dbReference type="Gene3D" id="1.10.506.10">
    <property type="entry name" value="GTPase Activation - p120gap, domain 1"/>
    <property type="match status" value="2"/>
</dbReference>
<comment type="subcellular location">
    <subcellularLocation>
        <location evidence="1">Cell membrane</location>
        <topology evidence="1">Single-pass type I membrane protein</topology>
    </subcellularLocation>
</comment>
<dbReference type="InterPro" id="IPR031148">
    <property type="entry name" value="Plexin"/>
</dbReference>
<dbReference type="SUPFAM" id="SSF101912">
    <property type="entry name" value="Sema domain"/>
    <property type="match status" value="1"/>
</dbReference>
<evidence type="ECO:0000256" key="2">
    <source>
        <dbReference type="ARBA" id="ARBA00010297"/>
    </source>
</evidence>
<dbReference type="SUPFAM" id="SSF48350">
    <property type="entry name" value="GTPase activation domain, GAP"/>
    <property type="match status" value="1"/>
</dbReference>
<dbReference type="SMART" id="SM00429">
    <property type="entry name" value="IPT"/>
    <property type="match status" value="4"/>
</dbReference>
<keyword evidence="3" id="KW-1003">Cell membrane</keyword>
<evidence type="ECO:0000256" key="13">
    <source>
        <dbReference type="SAM" id="MobiDB-lite"/>
    </source>
</evidence>
<evidence type="ECO:0000313" key="16">
    <source>
        <dbReference type="Proteomes" id="UP000492821"/>
    </source>
</evidence>
<keyword evidence="6" id="KW-0677">Repeat</keyword>
<feature type="region of interest" description="Disordered" evidence="13">
    <location>
        <begin position="1713"/>
        <end position="1737"/>
    </location>
</feature>
<feature type="domain" description="Sema" evidence="15">
    <location>
        <begin position="90"/>
        <end position="556"/>
    </location>
</feature>
<dbReference type="InterPro" id="IPR001627">
    <property type="entry name" value="Semap_dom"/>
</dbReference>
<dbReference type="GO" id="GO:0017154">
    <property type="term" value="F:semaphorin receptor activity"/>
    <property type="evidence" value="ECO:0007669"/>
    <property type="project" value="InterPro"/>
</dbReference>
<evidence type="ECO:0000256" key="6">
    <source>
        <dbReference type="ARBA" id="ARBA00022737"/>
    </source>
</evidence>
<reference evidence="16" key="1">
    <citation type="journal article" date="2013" name="Genetics">
        <title>The draft genome and transcriptome of Panagrellus redivivus are shaped by the harsh demands of a free-living lifestyle.</title>
        <authorList>
            <person name="Srinivasan J."/>
            <person name="Dillman A.R."/>
            <person name="Macchietto M.G."/>
            <person name="Heikkinen L."/>
            <person name="Lakso M."/>
            <person name="Fracchia K.M."/>
            <person name="Antoshechkin I."/>
            <person name="Mortazavi A."/>
            <person name="Wong G."/>
            <person name="Sternberg P.W."/>
        </authorList>
    </citation>
    <scope>NUCLEOTIDE SEQUENCE [LARGE SCALE GENOMIC DNA]</scope>
    <source>
        <strain evidence="16">MT8872</strain>
    </source>
</reference>
<evidence type="ECO:0000256" key="9">
    <source>
        <dbReference type="ARBA" id="ARBA00023136"/>
    </source>
</evidence>
<dbReference type="Gene3D" id="2.130.10.10">
    <property type="entry name" value="YVTN repeat-like/Quinoprotein amine dehydrogenase"/>
    <property type="match status" value="1"/>
</dbReference>
<dbReference type="GO" id="GO:0030334">
    <property type="term" value="P:regulation of cell migration"/>
    <property type="evidence" value="ECO:0007669"/>
    <property type="project" value="TreeGrafter"/>
</dbReference>
<protein>
    <submittedName>
        <fullName evidence="17">Sema domain-containing protein</fullName>
    </submittedName>
</protein>
<dbReference type="InterPro" id="IPR015943">
    <property type="entry name" value="WD40/YVTN_repeat-like_dom_sf"/>
</dbReference>
<dbReference type="SMART" id="SM00423">
    <property type="entry name" value="PSI"/>
    <property type="match status" value="3"/>
</dbReference>
<accession>A0A7E4UM35</accession>
<dbReference type="Pfam" id="PF18020">
    <property type="entry name" value="TIG_2"/>
    <property type="match status" value="1"/>
</dbReference>
<dbReference type="InterPro" id="IPR002909">
    <property type="entry name" value="IPT_dom"/>
</dbReference>
<dbReference type="InterPro" id="IPR046800">
    <property type="entry name" value="Plexin_RBD"/>
</dbReference>
<dbReference type="InterPro" id="IPR016201">
    <property type="entry name" value="PSI"/>
</dbReference>
<keyword evidence="4 14" id="KW-0812">Transmembrane</keyword>
<evidence type="ECO:0000313" key="17">
    <source>
        <dbReference type="WBParaSite" id="Pan_g104.t1"/>
    </source>
</evidence>
<dbReference type="PANTHER" id="PTHR22625">
    <property type="entry name" value="PLEXIN"/>
    <property type="match status" value="1"/>
</dbReference>
<dbReference type="Pfam" id="PF01437">
    <property type="entry name" value="PSI"/>
    <property type="match status" value="2"/>
</dbReference>
<reference evidence="17" key="2">
    <citation type="submission" date="2020-10" db="UniProtKB">
        <authorList>
            <consortium name="WormBaseParasite"/>
        </authorList>
    </citation>
    <scope>IDENTIFICATION</scope>
</reference>
<feature type="transmembrane region" description="Helical" evidence="14">
    <location>
        <begin position="1529"/>
        <end position="1546"/>
    </location>
</feature>
<dbReference type="InterPro" id="IPR041362">
    <property type="entry name" value="TIG2_plexin"/>
</dbReference>
<dbReference type="InterPro" id="IPR014756">
    <property type="entry name" value="Ig_E-set"/>
</dbReference>
<evidence type="ECO:0000256" key="11">
    <source>
        <dbReference type="ARBA" id="ARBA00023180"/>
    </source>
</evidence>
<evidence type="ECO:0000256" key="14">
    <source>
        <dbReference type="SAM" id="Phobius"/>
    </source>
</evidence>
<feature type="transmembrane region" description="Helical" evidence="14">
    <location>
        <begin position="64"/>
        <end position="86"/>
    </location>
</feature>
<evidence type="ECO:0000259" key="15">
    <source>
        <dbReference type="PROSITE" id="PS51004"/>
    </source>
</evidence>
<evidence type="ECO:0000256" key="3">
    <source>
        <dbReference type="ARBA" id="ARBA00022475"/>
    </source>
</evidence>
<dbReference type="InterPro" id="IPR002165">
    <property type="entry name" value="Plexin_repeat"/>
</dbReference>
<dbReference type="PANTHER" id="PTHR22625:SF70">
    <property type="entry name" value="PLEXIN A, ISOFORM A"/>
    <property type="match status" value="1"/>
</dbReference>
<dbReference type="CDD" id="cd00603">
    <property type="entry name" value="IPT_PCSR"/>
    <property type="match status" value="2"/>
</dbReference>
<dbReference type="SUPFAM" id="SSF81296">
    <property type="entry name" value="E set domains"/>
    <property type="match status" value="2"/>
</dbReference>
<keyword evidence="7" id="KW-0524">Neurogenesis</keyword>
<evidence type="ECO:0000256" key="7">
    <source>
        <dbReference type="ARBA" id="ARBA00022902"/>
    </source>
</evidence>
<sequence length="2009" mass="225951">MQDNRPSTSADPCDSGEISRFTADGTTQCPCCAASDVQISPTTSSRSRRRSNLPPDRTIGSTRIMLSTFIFVMFALSNAIGVTGLYSSSVTRVSVREFDDNGIGTVRFFPMQNEKNVILQRMVHDKNTNRLIVGAVNHLYDVHTSLAEVKEKVFIGDEGCEGLSCAVYVKALAIDKSEHALIECSGNGTCKRRSLGNISHVIEESIRNMVPYGSEGMATALVTETCGVNDRCGSNRTRTLFLGTTPVKKEDMQYIISGYNLKEGRHLEALKTNFEGLQLTVNYENSDVLNLIDYIFAFEHGNFVYFIVRQNYDSSRTTTHIARFCKDDTKFHSYSEIPMICNGPNGEKLLYAQDAFFGKPDYDLAELFKAQSVDSVDLVFTVFSSKFNTSSNVEDYVSGVCVYDIREISRQFEVAQKQCHEGHGFRGFNFQSTDVQPCTHTKLPDVQCGSETNPFVDGSDHPVTANAWLVRNKEHFSSIYVHGFKGANVAFIGTAEGVLHKAVLLNETSSKIFKTVQLTNDGSPILQDKVQVDLGSNIKTPTLFVMSKYAVHKLKVDHCDHADNCIDCVRHENPFCGWCVKLNRCAKRDECSFDFINYRRTQECPSIINITPNQQDIVKSRHIMISTQNIPVDPRLKCVFKIDNRPEEQRIAEHVSNGTFKCVTPTFPNLAAVGIDDEGASSVTARLSIVDGDATLISSNFTFFDCQQHSTCNECSESTFPCFWCIKNNKCVTNAEDACREDVLVVSRVHGNGASRIGPSGCPRIDTRNHSSFYIGLGKNRQISVKAENLDDPSMQHFKCNFSHNGQVIKTSKAIRRGSDIECLDVKFDSFEHLRHMVNNAATLPIDLNILWAQTEKPLRAVAGQELSHYRPLGNPHNIQVIVYTCERLADNCGHCLILPKHYECGWCDSSSKCTFRAACASDWMSILSPNSHCKAPKIINFWPRKGPRNGGTRLNITGVNLGLNAADVEVFVENNRCQLIANEYKPTESIVCMTGRVDAPMDGHVIVRIGPHKEKNFTNVALDYYRYADPEITYFSPVSGPVGGGTDIVFTGKNLDSGRDVTIRIGIVNCRVLRRTEKELVCRTEAADSNNMEGRSASVSLTVDGAVFSLRNSISYTFLKNPAVTRVDKAVSIVSGGILTDVVGRDLKLLQRPKMVVKFEDKLYYGERCIVESTSRMQCRTPTIVEPRDGYKFSSENPIELDFGFSLDQEEDNFNKYIDEDDESKSKLNVYPDPKIINISNVQSAQVGSDLVMKGENLILAAAVRDVNVTVGGAPCVVTALASVTLTCQLGPQMEEIFDDQDDVDVIVSIGNKIENVGRISGGFNFASPSYLILGIVFAFFLLVFILIIICYRRLNKTHNKEMLTMKHQMTTIEMKIAQECKEAFHELQTNLNAIAGSLPEGTPFIPFLSYQDYTARILFPQSFNNHPVLRELDVDSDRQCQVHNGLKQLHNLLLNKTFLLAFVRTIDDNKYMLQKDRVYVGSLLMVVFQDRMDYCTEILKQLLKELIKRNLEARFQPKILFRRAESVAERMLSVWFSFLMYGYLTGTAGQQLYQFYWATKQQTEKGPQDSITLEARYSLSEEKLLRATVHSRELTVFVVTEGGGAIGDTQVTVLDCDSITQVKEKCIDAKYRTIPFSGRPLVTDVDLELRLPGGQRKMMLDLDQSSRHDNGYWRYNTLAHYNVENKAMLALVPRQANSSSYNLSLMSDRSDSSSKTFHNSPTLTRPFGTTSSGHSKDTMRVYHLVRQHGEQEPQEKMMSEIYLNRLLYMKGTLQKFIENLFEVIFATTSKTACLPACVKYMFDFLDDQAREHGIVDEDVSHAWKSNALPLRFWVNLIKNPDFIFDIPKPTKIEGSLNVVAQTLMDACSKQDQHLTKDSPSSKLLFANDIEKHKNLVARYYNEIAELQRIPEENMSSFLLQGTQPNQRSFHACLSALNELYIFVAQNRDMIYEELTNNEYALHGGLPEQFRKMLETMDVVPDSSINNGSLDNYNSKSRLMSNSHSRFF</sequence>
<keyword evidence="10" id="KW-1015">Disulfide bond</keyword>
<dbReference type="GO" id="GO:0005886">
    <property type="term" value="C:plasma membrane"/>
    <property type="evidence" value="ECO:0007669"/>
    <property type="project" value="UniProtKB-SubCell"/>
</dbReference>
<dbReference type="GO" id="GO:0002116">
    <property type="term" value="C:semaphorin receptor complex"/>
    <property type="evidence" value="ECO:0007669"/>
    <property type="project" value="TreeGrafter"/>
</dbReference>
<dbReference type="Gene3D" id="2.60.40.10">
    <property type="entry name" value="Immunoglobulins"/>
    <property type="match status" value="5"/>
</dbReference>
<evidence type="ECO:0000256" key="5">
    <source>
        <dbReference type="ARBA" id="ARBA00022729"/>
    </source>
</evidence>